<organism evidence="1 2">
    <name type="scientific">Undibacterium parvum</name>
    <dbReference type="NCBI Taxonomy" id="401471"/>
    <lineage>
        <taxon>Bacteria</taxon>
        <taxon>Pseudomonadati</taxon>
        <taxon>Pseudomonadota</taxon>
        <taxon>Betaproteobacteria</taxon>
        <taxon>Burkholderiales</taxon>
        <taxon>Oxalobacteraceae</taxon>
        <taxon>Undibacterium</taxon>
    </lineage>
</organism>
<dbReference type="KEGG" id="upv:EJN92_10505"/>
<dbReference type="EMBL" id="CP034464">
    <property type="protein sequence ID" value="AZP12395.1"/>
    <property type="molecule type" value="Genomic_DNA"/>
</dbReference>
<keyword evidence="2" id="KW-1185">Reference proteome</keyword>
<proteinExistence type="predicted"/>
<dbReference type="AlphaFoldDB" id="A0A3Q9BQR4"/>
<gene>
    <name evidence="1" type="ORF">EJN92_10505</name>
</gene>
<sequence>MQLLQQIRDNIAKAACDDQQQCKTIGIGLKACGGPELYLAWSNLATNAELLNSLSQRYRSLREAQIKASGEISNCMAIKDPGAYCQFPAEKPTMGTCQLGLEGVNIAK</sequence>
<dbReference type="Proteomes" id="UP000275663">
    <property type="component" value="Chromosome"/>
</dbReference>
<evidence type="ECO:0000313" key="2">
    <source>
        <dbReference type="Proteomes" id="UP000275663"/>
    </source>
</evidence>
<reference evidence="1 2" key="1">
    <citation type="journal article" date="2011" name="Int. J. Syst. Evol. Microbiol.">
        <title>Description of Undibacterium oligocarboniphilum sp. nov., isolated from purified water, and Undibacterium pigrum strain CCUG 49012 as the type strain of Undibacterium parvum sp. nov., and emended descriptions of the genus Undibacterium and the species Undibacterium pigrum.</title>
        <authorList>
            <person name="Eder W."/>
            <person name="Wanner G."/>
            <person name="Ludwig W."/>
            <person name="Busse H.J."/>
            <person name="Ziemke-Kageler F."/>
            <person name="Lang E."/>
        </authorList>
    </citation>
    <scope>NUCLEOTIDE SEQUENCE [LARGE SCALE GENOMIC DNA]</scope>
    <source>
        <strain evidence="1 2">DSM 23061</strain>
    </source>
</reference>
<evidence type="ECO:0000313" key="1">
    <source>
        <dbReference type="EMBL" id="AZP12395.1"/>
    </source>
</evidence>
<name>A0A3Q9BQR4_9BURK</name>
<accession>A0A3Q9BQR4</accession>
<protein>
    <submittedName>
        <fullName evidence="1">Uncharacterized protein</fullName>
    </submittedName>
</protein>